<dbReference type="InterPro" id="IPR011990">
    <property type="entry name" value="TPR-like_helical_dom_sf"/>
</dbReference>
<evidence type="ECO:0000313" key="3">
    <source>
        <dbReference type="EMBL" id="CAF1524600.1"/>
    </source>
</evidence>
<name>A0A814ZI94_9BILA</name>
<evidence type="ECO:0000313" key="4">
    <source>
        <dbReference type="Proteomes" id="UP000663854"/>
    </source>
</evidence>
<evidence type="ECO:0008006" key="6">
    <source>
        <dbReference type="Google" id="ProtNLM"/>
    </source>
</evidence>
<gene>
    <name evidence="3" type="ORF">JXQ802_LOCUS41806</name>
    <name evidence="2" type="ORF">PYM288_LOCUS26961</name>
</gene>
<organism evidence="2 4">
    <name type="scientific">Rotaria sordida</name>
    <dbReference type="NCBI Taxonomy" id="392033"/>
    <lineage>
        <taxon>Eukaryota</taxon>
        <taxon>Metazoa</taxon>
        <taxon>Spiralia</taxon>
        <taxon>Gnathifera</taxon>
        <taxon>Rotifera</taxon>
        <taxon>Eurotatoria</taxon>
        <taxon>Bdelloidea</taxon>
        <taxon>Philodinida</taxon>
        <taxon>Philodinidae</taxon>
        <taxon>Rotaria</taxon>
    </lineage>
</organism>
<keyword evidence="5" id="KW-1185">Reference proteome</keyword>
<dbReference type="Gene3D" id="1.25.40.10">
    <property type="entry name" value="Tetratricopeptide repeat domain"/>
    <property type="match status" value="1"/>
</dbReference>
<dbReference type="AlphaFoldDB" id="A0A814ZI94"/>
<protein>
    <recommendedName>
        <fullName evidence="6">Tetratricopeptide repeat protein</fullName>
    </recommendedName>
</protein>
<comment type="caution">
    <text evidence="2">The sequence shown here is derived from an EMBL/GenBank/DDBJ whole genome shotgun (WGS) entry which is preliminary data.</text>
</comment>
<feature type="repeat" description="TPR" evidence="1">
    <location>
        <begin position="45"/>
        <end position="78"/>
    </location>
</feature>
<dbReference type="SUPFAM" id="SSF48452">
    <property type="entry name" value="TPR-like"/>
    <property type="match status" value="1"/>
</dbReference>
<dbReference type="Proteomes" id="UP000663870">
    <property type="component" value="Unassembled WGS sequence"/>
</dbReference>
<proteinExistence type="predicted"/>
<sequence>MILSDDPSFKNTMNYTISLENFQKVLIHLLNNKSSATQQFDYDIATLRYKIGEIYFKMEKYEQALDQFKKVVGIYLNVFPLTLSNLARNYDAITDTSILILQNYLFEHEYYFRFIPLRYSLLAATYRYMASIYFLEPKHIETALSIYKLATAIESIQQDY</sequence>
<reference evidence="2" key="1">
    <citation type="submission" date="2021-02" db="EMBL/GenBank/DDBJ databases">
        <authorList>
            <person name="Nowell W R."/>
        </authorList>
    </citation>
    <scope>NUCLEOTIDE SEQUENCE</scope>
</reference>
<dbReference type="EMBL" id="CAJNOL010002718">
    <property type="protein sequence ID" value="CAF1524600.1"/>
    <property type="molecule type" value="Genomic_DNA"/>
</dbReference>
<dbReference type="EMBL" id="CAJNOH010001698">
    <property type="protein sequence ID" value="CAF1242701.1"/>
    <property type="molecule type" value="Genomic_DNA"/>
</dbReference>
<keyword evidence="1" id="KW-0802">TPR repeat</keyword>
<dbReference type="InterPro" id="IPR019734">
    <property type="entry name" value="TPR_rpt"/>
</dbReference>
<evidence type="ECO:0000313" key="2">
    <source>
        <dbReference type="EMBL" id="CAF1242701.1"/>
    </source>
</evidence>
<accession>A0A814ZI94</accession>
<dbReference type="Proteomes" id="UP000663854">
    <property type="component" value="Unassembled WGS sequence"/>
</dbReference>
<evidence type="ECO:0000313" key="5">
    <source>
        <dbReference type="Proteomes" id="UP000663870"/>
    </source>
</evidence>
<dbReference type="PROSITE" id="PS50005">
    <property type="entry name" value="TPR"/>
    <property type="match status" value="1"/>
</dbReference>
<evidence type="ECO:0000256" key="1">
    <source>
        <dbReference type="PROSITE-ProRule" id="PRU00339"/>
    </source>
</evidence>